<evidence type="ECO:0000313" key="8">
    <source>
        <dbReference type="Proteomes" id="UP001210339"/>
    </source>
</evidence>
<dbReference type="SUPFAM" id="SSF51569">
    <property type="entry name" value="Aldolase"/>
    <property type="match status" value="1"/>
</dbReference>
<protein>
    <recommendedName>
        <fullName evidence="3">fructose-bisphosphate aldolase</fullName>
        <ecNumber evidence="3">4.1.2.13</ecNumber>
    </recommendedName>
    <alternativeName>
        <fullName evidence="6">Fructose-bisphosphate aldolase class I</fullName>
    </alternativeName>
</protein>
<keyword evidence="4" id="KW-0324">Glycolysis</keyword>
<gene>
    <name evidence="7" type="ORF">O6R05_00540</name>
</gene>
<dbReference type="EMBL" id="CP115667">
    <property type="protein sequence ID" value="WBW50083.1"/>
    <property type="molecule type" value="Genomic_DNA"/>
</dbReference>
<dbReference type="EC" id="4.1.2.13" evidence="3"/>
<reference evidence="7 8" key="1">
    <citation type="submission" date="2023-01" db="EMBL/GenBank/DDBJ databases">
        <authorList>
            <person name="Lee S.H."/>
            <person name="Jung H.S."/>
            <person name="Yun J.U."/>
        </authorList>
    </citation>
    <scope>NUCLEOTIDE SEQUENCE [LARGE SCALE GENOMIC DNA]</scope>
    <source>
        <strain evidence="7 8">CBA3646</strain>
    </source>
</reference>
<dbReference type="InterPro" id="IPR013785">
    <property type="entry name" value="Aldolase_TIM"/>
</dbReference>
<evidence type="ECO:0000256" key="6">
    <source>
        <dbReference type="ARBA" id="ARBA00029799"/>
    </source>
</evidence>
<dbReference type="NCBIfam" id="NF003784">
    <property type="entry name" value="PRK05377.1"/>
    <property type="match status" value="1"/>
</dbReference>
<accession>A0ABY7QVY3</accession>
<sequence length="297" mass="33343">MNQQQLEKMQTGKGFIAALDQSGGSTPKALRLYGVDESAYQSEEEMFELVHTMRTRIIKSPAFNGDSILAAILFKRTMNSKIDGKYTADYLWEDLGIVPLLKVDEGLAEEKDGVQLMKEMKNLDELLVQAKERRIFGTKMRSVIKENNPEGIKANIHQQFDYAKKIIAAGLVPIVEPEVDIHAEDKAAIEAAVHDALKAELEQLDSDAKLMFKLTLPEEKDRYLDLLAFDQVVRIVVLSGGYSREEANRRLKDNKELIASFSRALSEGLNVNQTDDEFDAMLKDTIAAIYDASVNKN</sequence>
<evidence type="ECO:0000256" key="5">
    <source>
        <dbReference type="ARBA" id="ARBA00023239"/>
    </source>
</evidence>
<dbReference type="Proteomes" id="UP001210339">
    <property type="component" value="Chromosome"/>
</dbReference>
<dbReference type="Pfam" id="PF00274">
    <property type="entry name" value="Glycolytic"/>
    <property type="match status" value="1"/>
</dbReference>
<comment type="similarity">
    <text evidence="2">Belongs to the class I fructose-bisphosphate aldolase family.</text>
</comment>
<dbReference type="RefSeq" id="WP_271191614.1">
    <property type="nucleotide sequence ID" value="NZ_CP115667.1"/>
</dbReference>
<keyword evidence="5" id="KW-0456">Lyase</keyword>
<dbReference type="Gene3D" id="3.20.20.70">
    <property type="entry name" value="Aldolase class I"/>
    <property type="match status" value="1"/>
</dbReference>
<evidence type="ECO:0000256" key="4">
    <source>
        <dbReference type="ARBA" id="ARBA00023152"/>
    </source>
</evidence>
<evidence type="ECO:0000313" key="7">
    <source>
        <dbReference type="EMBL" id="WBW50083.1"/>
    </source>
</evidence>
<evidence type="ECO:0000256" key="1">
    <source>
        <dbReference type="ARBA" id="ARBA00004714"/>
    </source>
</evidence>
<keyword evidence="8" id="KW-1185">Reference proteome</keyword>
<name>A0ABY7QVY3_9FIRM</name>
<proteinExistence type="inferred from homology"/>
<dbReference type="PANTHER" id="PTHR11627">
    <property type="entry name" value="FRUCTOSE-BISPHOSPHATE ALDOLASE"/>
    <property type="match status" value="1"/>
</dbReference>
<organism evidence="7 8">
    <name type="scientific">Peptoniphilus equinus</name>
    <dbReference type="NCBI Taxonomy" id="3016343"/>
    <lineage>
        <taxon>Bacteria</taxon>
        <taxon>Bacillati</taxon>
        <taxon>Bacillota</taxon>
        <taxon>Tissierellia</taxon>
        <taxon>Tissierellales</taxon>
        <taxon>Peptoniphilaceae</taxon>
        <taxon>Peptoniphilus</taxon>
    </lineage>
</organism>
<dbReference type="InterPro" id="IPR000741">
    <property type="entry name" value="FBA_I"/>
</dbReference>
<evidence type="ECO:0000256" key="2">
    <source>
        <dbReference type="ARBA" id="ARBA00010387"/>
    </source>
</evidence>
<comment type="pathway">
    <text evidence="1">Carbohydrate degradation; glycolysis; D-glyceraldehyde 3-phosphate and glycerone phosphate from D-glucose: step 4/4.</text>
</comment>
<evidence type="ECO:0000256" key="3">
    <source>
        <dbReference type="ARBA" id="ARBA00013068"/>
    </source>
</evidence>